<comment type="caution">
    <text evidence="2">The sequence shown here is derived from an EMBL/GenBank/DDBJ whole genome shotgun (WGS) entry which is preliminary data.</text>
</comment>
<accession>A0A268ACW9</accession>
<dbReference type="Proteomes" id="UP000216013">
    <property type="component" value="Unassembled WGS sequence"/>
</dbReference>
<proteinExistence type="predicted"/>
<dbReference type="Gene3D" id="1.10.10.10">
    <property type="entry name" value="Winged helix-like DNA-binding domain superfamily/Winged helix DNA-binding domain"/>
    <property type="match status" value="1"/>
</dbReference>
<dbReference type="InterPro" id="IPR005149">
    <property type="entry name" value="Tscrpt_reg_PadR_N"/>
</dbReference>
<dbReference type="PANTHER" id="PTHR33169:SF13">
    <property type="entry name" value="PADR-FAMILY TRANSCRIPTIONAL REGULATOR"/>
    <property type="match status" value="1"/>
</dbReference>
<evidence type="ECO:0000259" key="1">
    <source>
        <dbReference type="Pfam" id="PF03551"/>
    </source>
</evidence>
<dbReference type="InterPro" id="IPR052509">
    <property type="entry name" value="Metal_resp_DNA-bind_regulator"/>
</dbReference>
<reference evidence="2 3" key="1">
    <citation type="submission" date="2017-07" db="EMBL/GenBank/DDBJ databases">
        <title>Isolation and whole genome analysis of endospore-forming bacteria from heroin.</title>
        <authorList>
            <person name="Kalinowski J."/>
            <person name="Ahrens B."/>
            <person name="Al-Dilaimi A."/>
            <person name="Winkler A."/>
            <person name="Wibberg D."/>
            <person name="Schleenbecker U."/>
            <person name="Ruckert C."/>
            <person name="Wolfel R."/>
            <person name="Grass G."/>
        </authorList>
    </citation>
    <scope>NUCLEOTIDE SEQUENCE [LARGE SCALE GENOMIC DNA]</scope>
    <source>
        <strain evidence="2 3">7528</strain>
    </source>
</reference>
<gene>
    <name evidence="2" type="ORF">CHH64_04810</name>
</gene>
<dbReference type="EMBL" id="NPBV01000003">
    <property type="protein sequence ID" value="PAD21971.1"/>
    <property type="molecule type" value="Genomic_DNA"/>
</dbReference>
<dbReference type="InterPro" id="IPR036388">
    <property type="entry name" value="WH-like_DNA-bd_sf"/>
</dbReference>
<organism evidence="2 3">
    <name type="scientific">Terribacillus saccharophilus</name>
    <dbReference type="NCBI Taxonomy" id="361277"/>
    <lineage>
        <taxon>Bacteria</taxon>
        <taxon>Bacillati</taxon>
        <taxon>Bacillota</taxon>
        <taxon>Bacilli</taxon>
        <taxon>Bacillales</taxon>
        <taxon>Bacillaceae</taxon>
        <taxon>Terribacillus</taxon>
    </lineage>
</organism>
<dbReference type="SUPFAM" id="SSF46785">
    <property type="entry name" value="Winged helix' DNA-binding domain"/>
    <property type="match status" value="1"/>
</dbReference>
<name>A0A268ACW9_9BACI</name>
<evidence type="ECO:0000313" key="3">
    <source>
        <dbReference type="Proteomes" id="UP000216013"/>
    </source>
</evidence>
<dbReference type="AlphaFoldDB" id="A0A268ACW9"/>
<protein>
    <recommendedName>
        <fullName evidence="1">Transcription regulator PadR N-terminal domain-containing protein</fullName>
    </recommendedName>
</protein>
<feature type="domain" description="Transcription regulator PadR N-terminal" evidence="1">
    <location>
        <begin position="19"/>
        <end position="82"/>
    </location>
</feature>
<evidence type="ECO:0000313" key="2">
    <source>
        <dbReference type="EMBL" id="PAD21971.1"/>
    </source>
</evidence>
<dbReference type="RefSeq" id="WP_095260596.1">
    <property type="nucleotide sequence ID" value="NZ_NPBV01000003.1"/>
</dbReference>
<dbReference type="Pfam" id="PF03551">
    <property type="entry name" value="PadR"/>
    <property type="match status" value="1"/>
</dbReference>
<dbReference type="PANTHER" id="PTHR33169">
    <property type="entry name" value="PADR-FAMILY TRANSCRIPTIONAL REGULATOR"/>
    <property type="match status" value="1"/>
</dbReference>
<dbReference type="InterPro" id="IPR036390">
    <property type="entry name" value="WH_DNA-bd_sf"/>
</dbReference>
<sequence>MLSKKVKDLLPLTHTTYYILMVLKQPLHGYGIMKEVERISEGSVKLGPGTLYGVLRKLEKLQLICQVDQQDMKKTYQLTDVGGGLLIAEYERLKKLVEISEKQLGGEL</sequence>